<name>A0ABS3DAM8_9BACT</name>
<keyword evidence="4" id="KW-1185">Reference proteome</keyword>
<dbReference type="InterPro" id="IPR035986">
    <property type="entry name" value="PKD_dom_sf"/>
</dbReference>
<feature type="domain" description="PKD/Chitinase" evidence="2">
    <location>
        <begin position="83"/>
        <end position="171"/>
    </location>
</feature>
<dbReference type="InterPro" id="IPR029865">
    <property type="entry name" value="KIAA0319-like"/>
</dbReference>
<reference evidence="3 4" key="1">
    <citation type="submission" date="2021-02" db="EMBL/GenBank/DDBJ databases">
        <title>De Novo genome assembly of isolated myxobacteria.</title>
        <authorList>
            <person name="Stevens D.C."/>
        </authorList>
    </citation>
    <scope>NUCLEOTIDE SEQUENCE [LARGE SCALE GENOMIC DNA]</scope>
    <source>
        <strain evidence="3 4">ATCC 29039</strain>
    </source>
</reference>
<dbReference type="InterPro" id="IPR013783">
    <property type="entry name" value="Ig-like_fold"/>
</dbReference>
<dbReference type="PANTHER" id="PTHR46182">
    <property type="entry name" value="FI19480P1"/>
    <property type="match status" value="1"/>
</dbReference>
<dbReference type="Proteomes" id="UP000664052">
    <property type="component" value="Unassembled WGS sequence"/>
</dbReference>
<feature type="domain" description="PKD/Chitinase" evidence="2">
    <location>
        <begin position="176"/>
        <end position="265"/>
    </location>
</feature>
<dbReference type="PANTHER" id="PTHR46182:SF2">
    <property type="entry name" value="FI19480P1"/>
    <property type="match status" value="1"/>
</dbReference>
<organism evidence="3 4">
    <name type="scientific">Corallococcus macrosporus</name>
    <dbReference type="NCBI Taxonomy" id="35"/>
    <lineage>
        <taxon>Bacteria</taxon>
        <taxon>Pseudomonadati</taxon>
        <taxon>Myxococcota</taxon>
        <taxon>Myxococcia</taxon>
        <taxon>Myxococcales</taxon>
        <taxon>Cystobacterineae</taxon>
        <taxon>Myxococcaceae</taxon>
        <taxon>Corallococcus</taxon>
    </lineage>
</organism>
<dbReference type="SUPFAM" id="SSF69322">
    <property type="entry name" value="Tricorn protease domain 2"/>
    <property type="match status" value="1"/>
</dbReference>
<accession>A0ABS3DAM8</accession>
<evidence type="ECO:0000256" key="1">
    <source>
        <dbReference type="SAM" id="MobiDB-lite"/>
    </source>
</evidence>
<dbReference type="SUPFAM" id="SSF49299">
    <property type="entry name" value="PKD domain"/>
    <property type="match status" value="2"/>
</dbReference>
<evidence type="ECO:0000313" key="3">
    <source>
        <dbReference type="EMBL" id="MBN8228743.1"/>
    </source>
</evidence>
<comment type="caution">
    <text evidence="3">The sequence shown here is derived from an EMBL/GenBank/DDBJ whole genome shotgun (WGS) entry which is preliminary data.</text>
</comment>
<sequence>MDQAVELDGSASSDPEGQPLSHAWTVVAAPSGSKAALSQQSSAKPSFTPDLEGGYVLRLVVSDGTHESEPAFLTLSVRSAAPTARPGTSRAVLSRKPVTLDGSASSSSTGEPVTFAWSFASVPEGSAATLRDDTAMKPTFIPDQDGDYVVRLVVSDGKRASAPALVKVTAENRAPVADAGADRVGIVGTSATVRGKGQDENDDTLTFVWTLSRKPTGSTATLRQANTQTPSLTLDVEGSYELSLVVEDGRAASLADAVVITAQRPSVHKLSHRVIDAEYSKALDRVVMVATNPNALYLYDPSTQTETSVALPSTPTAVSVGPDGLFAAVGHDANISYVDLSAPRLVKTVPVTADVFDVVLAGNGFAYVFPRTDQWVSIHCIDLASGVETLSSFWSIRAGTRARLNPSGTAVYGANNGLSPDDIERYDISGGTAQVRYDSPYHGDYSMCGNLWFSEDGARIFTACGNTFRASDARNEDMTYAGALPDPVFIGHLTHSTAADRIALVQGSSWSSTGGKEVRLYHPDFLGFDQSIPLPRFLVNGSSHDSFGRFVFYSAAGDRLITVVQADPNAGLLNDYGVVTF</sequence>
<gene>
    <name evidence="3" type="ORF">JYK02_14635</name>
</gene>
<dbReference type="Gene3D" id="2.60.40.10">
    <property type="entry name" value="Immunoglobulins"/>
    <property type="match status" value="3"/>
</dbReference>
<feature type="region of interest" description="Disordered" evidence="1">
    <location>
        <begin position="1"/>
        <end position="25"/>
    </location>
</feature>
<evidence type="ECO:0000313" key="4">
    <source>
        <dbReference type="Proteomes" id="UP000664052"/>
    </source>
</evidence>
<dbReference type="CDD" id="cd00146">
    <property type="entry name" value="PKD"/>
    <property type="match status" value="1"/>
</dbReference>
<dbReference type="EMBL" id="JAFIMU010000007">
    <property type="protein sequence ID" value="MBN8228743.1"/>
    <property type="molecule type" value="Genomic_DNA"/>
</dbReference>
<proteinExistence type="predicted"/>
<dbReference type="Pfam" id="PF22352">
    <property type="entry name" value="K319L-like_PKD"/>
    <property type="match status" value="3"/>
</dbReference>
<dbReference type="InterPro" id="IPR022409">
    <property type="entry name" value="PKD/Chitinase_dom"/>
</dbReference>
<protein>
    <submittedName>
        <fullName evidence="3">PKD domain-containing protein</fullName>
    </submittedName>
</protein>
<dbReference type="SMART" id="SM00089">
    <property type="entry name" value="PKD"/>
    <property type="match status" value="2"/>
</dbReference>
<evidence type="ECO:0000259" key="2">
    <source>
        <dbReference type="SMART" id="SM00089"/>
    </source>
</evidence>